<protein>
    <submittedName>
        <fullName evidence="1">HU family DNA-binding protein</fullName>
    </submittedName>
</protein>
<evidence type="ECO:0000313" key="2">
    <source>
        <dbReference type="Proteomes" id="UP001206236"/>
    </source>
</evidence>
<dbReference type="GO" id="GO:0030527">
    <property type="term" value="F:structural constituent of chromatin"/>
    <property type="evidence" value="ECO:0007669"/>
    <property type="project" value="InterPro"/>
</dbReference>
<organism evidence="1 2">
    <name type="scientific">Ruminococcus bicirculans</name>
    <name type="common">ex Wegman et al. 2014</name>
    <dbReference type="NCBI Taxonomy" id="1160721"/>
    <lineage>
        <taxon>Bacteria</taxon>
        <taxon>Bacillati</taxon>
        <taxon>Bacillota</taxon>
        <taxon>Clostridia</taxon>
        <taxon>Eubacteriales</taxon>
        <taxon>Oscillospiraceae</taxon>
        <taxon>Ruminococcus</taxon>
    </lineage>
</organism>
<dbReference type="Gene3D" id="4.10.520.10">
    <property type="entry name" value="IHF-like DNA-binding proteins"/>
    <property type="match status" value="1"/>
</dbReference>
<dbReference type="SUPFAM" id="SSF47729">
    <property type="entry name" value="IHF-like DNA-binding proteins"/>
    <property type="match status" value="1"/>
</dbReference>
<name>A0AAW5KPA6_9FIRM</name>
<evidence type="ECO:0000313" key="1">
    <source>
        <dbReference type="EMBL" id="MCQ5154320.1"/>
    </source>
</evidence>
<dbReference type="Proteomes" id="UP001206236">
    <property type="component" value="Unassembled WGS sequence"/>
</dbReference>
<dbReference type="InterPro" id="IPR000119">
    <property type="entry name" value="Hist_DNA-bd"/>
</dbReference>
<dbReference type="RefSeq" id="WP_256322608.1">
    <property type="nucleotide sequence ID" value="NZ_DAWBUL010000032.1"/>
</dbReference>
<proteinExistence type="predicted"/>
<dbReference type="EMBL" id="JANGCN010000053">
    <property type="protein sequence ID" value="MCQ5154320.1"/>
    <property type="molecule type" value="Genomic_DNA"/>
</dbReference>
<keyword evidence="1" id="KW-0238">DNA-binding</keyword>
<dbReference type="GO" id="GO:0003677">
    <property type="term" value="F:DNA binding"/>
    <property type="evidence" value="ECO:0007669"/>
    <property type="project" value="UniProtKB-KW"/>
</dbReference>
<gene>
    <name evidence="1" type="ORF">NE632_13560</name>
</gene>
<dbReference type="InterPro" id="IPR010992">
    <property type="entry name" value="IHF-like_DNA-bd_dom_sf"/>
</dbReference>
<reference evidence="1" key="1">
    <citation type="submission" date="2022-06" db="EMBL/GenBank/DDBJ databases">
        <title>Isolation of gut microbiota from human fecal samples.</title>
        <authorList>
            <person name="Pamer E.G."/>
            <person name="Barat B."/>
            <person name="Waligurski E."/>
            <person name="Medina S."/>
            <person name="Paddock L."/>
            <person name="Mostad J."/>
        </authorList>
    </citation>
    <scope>NUCLEOTIDE SEQUENCE</scope>
    <source>
        <strain evidence="1">DFI.5.57</strain>
    </source>
</reference>
<dbReference type="Pfam" id="PF00216">
    <property type="entry name" value="Bac_DNA_binding"/>
    <property type="match status" value="1"/>
</dbReference>
<accession>A0AAW5KPA6</accession>
<comment type="caution">
    <text evidence="1">The sequence shown here is derived from an EMBL/GenBank/DDBJ whole genome shotgun (WGS) entry which is preliminary data.</text>
</comment>
<sequence length="81" mass="8865">MDSIEFMKEVAKRKGVSEMTAYRYVNSVMDTIRQVLAEGEEIKIGSFGKFTVVTDLEGNKNAMLCASKSLKQALTAGEGIV</sequence>
<dbReference type="AlphaFoldDB" id="A0AAW5KPA6"/>